<reference evidence="3" key="1">
    <citation type="journal article" date="2019" name="Int. J. Syst. Evol. Microbiol.">
        <title>The Global Catalogue of Microorganisms (GCM) 10K type strain sequencing project: providing services to taxonomists for standard genome sequencing and annotation.</title>
        <authorList>
            <consortium name="The Broad Institute Genomics Platform"/>
            <consortium name="The Broad Institute Genome Sequencing Center for Infectious Disease"/>
            <person name="Wu L."/>
            <person name="Ma J."/>
        </authorList>
    </citation>
    <scope>NUCLEOTIDE SEQUENCE [LARGE SCALE GENOMIC DNA]</scope>
    <source>
        <strain evidence="3">CCUG 38813</strain>
    </source>
</reference>
<evidence type="ECO:0008006" key="4">
    <source>
        <dbReference type="Google" id="ProtNLM"/>
    </source>
</evidence>
<evidence type="ECO:0000313" key="3">
    <source>
        <dbReference type="Proteomes" id="UP001596031"/>
    </source>
</evidence>
<proteinExistence type="predicted"/>
<evidence type="ECO:0000256" key="1">
    <source>
        <dbReference type="SAM" id="MobiDB-lite"/>
    </source>
</evidence>
<protein>
    <recommendedName>
        <fullName evidence="4">Porin</fullName>
    </recommendedName>
</protein>
<organism evidence="2 3">
    <name type="scientific">Massilia jejuensis</name>
    <dbReference type="NCBI Taxonomy" id="648894"/>
    <lineage>
        <taxon>Bacteria</taxon>
        <taxon>Pseudomonadati</taxon>
        <taxon>Pseudomonadota</taxon>
        <taxon>Betaproteobacteria</taxon>
        <taxon>Burkholderiales</taxon>
        <taxon>Oxalobacteraceae</taxon>
        <taxon>Telluria group</taxon>
        <taxon>Massilia</taxon>
    </lineage>
</organism>
<evidence type="ECO:0000313" key="2">
    <source>
        <dbReference type="EMBL" id="MFC5512363.1"/>
    </source>
</evidence>
<feature type="region of interest" description="Disordered" evidence="1">
    <location>
        <begin position="30"/>
        <end position="51"/>
    </location>
</feature>
<dbReference type="RefSeq" id="WP_379722513.1">
    <property type="nucleotide sequence ID" value="NZ_JBHSMS010000041.1"/>
</dbReference>
<name>A0ABW0PJW3_9BURK</name>
<dbReference type="Proteomes" id="UP001596031">
    <property type="component" value="Unassembled WGS sequence"/>
</dbReference>
<accession>A0ABW0PJW3</accession>
<keyword evidence="3" id="KW-1185">Reference proteome</keyword>
<gene>
    <name evidence="2" type="ORF">ACFPOU_14655</name>
</gene>
<dbReference type="EMBL" id="JBHSMS010000041">
    <property type="protein sequence ID" value="MFC5512363.1"/>
    <property type="molecule type" value="Genomic_DNA"/>
</dbReference>
<sequence>MSSAFAQEAQGPTLKISGFGTGALTWTNTDQAEFGRPNQASGARKSPRTGVDSNLGLQADVGVNSWLSLTAQGLVRRDAEDDYGAELAWAFAKAKLNDQFSVRLGRIGLPAFMISDYRNVGYANTFLRPPVEMYSQVPFNSLDGIDATYQHSFGETTVTGQLATGRAEAPIAGGITAKGKKMVGLNLVAEHGPFTARFGRVDAKVSIAGSSSITALLGGLRAAGTGYGFPQLNAMAGQLEANEKKASFTSLGLGMDWNNIVVQTEFAKRKVDAYVNDTTSWYFMGGYRIGKVLPYFIQSKVSIDGFPANVVPTACPAGFPAACTPTMAALRAGAARLPYSGSGQGEQSSTSIGVRWDFYRSLAFKAQIDRVKPAIGSGLLLNPAAGFHRDVTVGAVAVDFVF</sequence>
<dbReference type="SUPFAM" id="SSF56935">
    <property type="entry name" value="Porins"/>
    <property type="match status" value="1"/>
</dbReference>
<comment type="caution">
    <text evidence="2">The sequence shown here is derived from an EMBL/GenBank/DDBJ whole genome shotgun (WGS) entry which is preliminary data.</text>
</comment>